<comment type="function">
    <text evidence="1">Plays a role in synthesis, processing and/or stability of 23S rRNA.</text>
</comment>
<gene>
    <name evidence="6" type="ORF">MNBD_GAMMA22-1570</name>
</gene>
<dbReference type="GO" id="GO:0042254">
    <property type="term" value="P:ribosome biogenesis"/>
    <property type="evidence" value="ECO:0007669"/>
    <property type="project" value="UniProtKB-KW"/>
</dbReference>
<dbReference type="InterPro" id="IPR003772">
    <property type="entry name" value="YceD"/>
</dbReference>
<proteinExistence type="inferred from homology"/>
<comment type="similarity">
    <text evidence="2">Belongs to the DUF177 domain family.</text>
</comment>
<organism evidence="6">
    <name type="scientific">hydrothermal vent metagenome</name>
    <dbReference type="NCBI Taxonomy" id="652676"/>
    <lineage>
        <taxon>unclassified sequences</taxon>
        <taxon>metagenomes</taxon>
        <taxon>ecological metagenomes</taxon>
    </lineage>
</organism>
<evidence type="ECO:0000256" key="3">
    <source>
        <dbReference type="ARBA" id="ARBA00015716"/>
    </source>
</evidence>
<name>A0A3B0ZEP9_9ZZZZ</name>
<dbReference type="PANTHER" id="PTHR38099:SF1">
    <property type="entry name" value="LARGE RIBOSOMAL RNA SUBUNIT ACCUMULATION PROTEIN YCED"/>
    <property type="match status" value="1"/>
</dbReference>
<evidence type="ECO:0000256" key="4">
    <source>
        <dbReference type="ARBA" id="ARBA00022517"/>
    </source>
</evidence>
<reference evidence="6" key="1">
    <citation type="submission" date="2018-06" db="EMBL/GenBank/DDBJ databases">
        <authorList>
            <person name="Zhirakovskaya E."/>
        </authorList>
    </citation>
    <scope>NUCLEOTIDE SEQUENCE</scope>
</reference>
<accession>A0A3B0ZEP9</accession>
<dbReference type="InterPro" id="IPR039255">
    <property type="entry name" value="YceD_bac"/>
</dbReference>
<evidence type="ECO:0000313" key="6">
    <source>
        <dbReference type="EMBL" id="VAW91908.1"/>
    </source>
</evidence>
<dbReference type="Pfam" id="PF02620">
    <property type="entry name" value="YceD"/>
    <property type="match status" value="1"/>
</dbReference>
<keyword evidence="4" id="KW-0690">Ribosome biogenesis</keyword>
<protein>
    <recommendedName>
        <fullName evidence="3">Large ribosomal RNA subunit accumulation protein YceD</fullName>
    </recommendedName>
    <alternativeName>
        <fullName evidence="5">23S rRNA accumulation protein YceD</fullName>
    </alternativeName>
</protein>
<evidence type="ECO:0000256" key="2">
    <source>
        <dbReference type="ARBA" id="ARBA00010740"/>
    </source>
</evidence>
<dbReference type="EMBL" id="UOFS01000007">
    <property type="protein sequence ID" value="VAW91908.1"/>
    <property type="molecule type" value="Genomic_DNA"/>
</dbReference>
<dbReference type="GO" id="GO:0005829">
    <property type="term" value="C:cytosol"/>
    <property type="evidence" value="ECO:0007669"/>
    <property type="project" value="TreeGrafter"/>
</dbReference>
<dbReference type="PANTHER" id="PTHR38099">
    <property type="entry name" value="LARGE RIBOSOMAL RNA SUBUNIT ACCUMULATION PROTEIN YCED"/>
    <property type="match status" value="1"/>
</dbReference>
<evidence type="ECO:0000256" key="1">
    <source>
        <dbReference type="ARBA" id="ARBA00002868"/>
    </source>
</evidence>
<evidence type="ECO:0000256" key="5">
    <source>
        <dbReference type="ARBA" id="ARBA00031841"/>
    </source>
</evidence>
<dbReference type="AlphaFoldDB" id="A0A3B0ZEP9"/>
<sequence length="183" mass="20730">MSDKAQKLPQFIDPFRLADVGRLYDGKMSLKQMKRLEPLLERLESSSKTELSLSLVFDKDSNGVHFLSGTIKGTIFLLCQRCLTEMSFDINVDLLIAFLASEFDGDKLGGEYEPYIVNDTPIMLSDIIEDELLLALPTIPKHKDTRCSEQLTHMTLNKSDTVLSEVEKDKEINPFSVLKDLNK</sequence>